<reference evidence="2 3" key="1">
    <citation type="journal article" date="2014" name="Genome Announc.">
        <title>Genome Sequence of Youngiibacter fragilis, the Type Strain of the Genus Youngiibacter.</title>
        <authorList>
            <person name="Wawrik C.B."/>
            <person name="Callaghan A.V."/>
            <person name="Stamps B.W."/>
            <person name="Wawrik B."/>
        </authorList>
    </citation>
    <scope>NUCLEOTIDE SEQUENCE [LARGE SCALE GENOMIC DNA]</scope>
    <source>
        <strain evidence="2 3">232.1</strain>
    </source>
</reference>
<keyword evidence="1" id="KW-0812">Transmembrane</keyword>
<dbReference type="Proteomes" id="UP000017747">
    <property type="component" value="Unassembled WGS sequence"/>
</dbReference>
<dbReference type="STRING" id="994573.T472_0219585"/>
<evidence type="ECO:0008006" key="4">
    <source>
        <dbReference type="Google" id="ProtNLM"/>
    </source>
</evidence>
<feature type="transmembrane region" description="Helical" evidence="1">
    <location>
        <begin position="20"/>
        <end position="39"/>
    </location>
</feature>
<comment type="caution">
    <text evidence="2">The sequence shown here is derived from an EMBL/GenBank/DDBJ whole genome shotgun (WGS) entry which is preliminary data.</text>
</comment>
<evidence type="ECO:0000313" key="2">
    <source>
        <dbReference type="EMBL" id="ETA78962.1"/>
    </source>
</evidence>
<sequence>MDRDYVVRSHLNRNSRKHIMLAVIAVVLILAAACGLIPVDQDTGIMGTVTLGPVNPVSKPGETDSVPYPDAEFIVRNLSTGKSLKVKSDKDGMFRVLVPEGSYVLESDPDGVKLPYLKPVGVEVVKGSFTEVSLGFDTGIR</sequence>
<dbReference type="EMBL" id="AXUN02000235">
    <property type="protein sequence ID" value="ETA78962.1"/>
    <property type="molecule type" value="Genomic_DNA"/>
</dbReference>
<dbReference type="PROSITE" id="PS51257">
    <property type="entry name" value="PROKAR_LIPOPROTEIN"/>
    <property type="match status" value="1"/>
</dbReference>
<keyword evidence="3" id="KW-1185">Reference proteome</keyword>
<evidence type="ECO:0000313" key="3">
    <source>
        <dbReference type="Proteomes" id="UP000017747"/>
    </source>
</evidence>
<keyword evidence="1" id="KW-1133">Transmembrane helix</keyword>
<dbReference type="AlphaFoldDB" id="V7I1R0"/>
<gene>
    <name evidence="2" type="ORF">T472_0219585</name>
</gene>
<organism evidence="2 3">
    <name type="scientific">Youngiibacter fragilis 232.1</name>
    <dbReference type="NCBI Taxonomy" id="994573"/>
    <lineage>
        <taxon>Bacteria</taxon>
        <taxon>Bacillati</taxon>
        <taxon>Bacillota</taxon>
        <taxon>Clostridia</taxon>
        <taxon>Eubacteriales</taxon>
        <taxon>Clostridiaceae</taxon>
        <taxon>Youngiibacter</taxon>
    </lineage>
</organism>
<proteinExistence type="predicted"/>
<dbReference type="RefSeq" id="WP_023387996.1">
    <property type="nucleotide sequence ID" value="NZ_AXUN02000235.1"/>
</dbReference>
<keyword evidence="1" id="KW-0472">Membrane</keyword>
<accession>V7I1R0</accession>
<evidence type="ECO:0000256" key="1">
    <source>
        <dbReference type="SAM" id="Phobius"/>
    </source>
</evidence>
<name>V7I1R0_9CLOT</name>
<protein>
    <recommendedName>
        <fullName evidence="4">Carboxypeptidase regulatory-like domain-containing protein</fullName>
    </recommendedName>
</protein>